<feature type="coiled-coil region" evidence="1">
    <location>
        <begin position="638"/>
        <end position="672"/>
    </location>
</feature>
<feature type="region of interest" description="Disordered" evidence="2">
    <location>
        <begin position="709"/>
        <end position="740"/>
    </location>
</feature>
<feature type="region of interest" description="Disordered" evidence="2">
    <location>
        <begin position="212"/>
        <end position="295"/>
    </location>
</feature>
<dbReference type="VEuPathDB" id="GiardiaDB:QR46_3745"/>
<keyword evidence="1" id="KW-0175">Coiled coil</keyword>
<dbReference type="Proteomes" id="UP000070089">
    <property type="component" value="Unassembled WGS sequence"/>
</dbReference>
<feature type="compositionally biased region" description="Polar residues" evidence="2">
    <location>
        <begin position="710"/>
        <end position="722"/>
    </location>
</feature>
<accession>A0A132NQB8</accession>
<evidence type="ECO:0000313" key="3">
    <source>
        <dbReference type="EMBL" id="KWX12275.1"/>
    </source>
</evidence>
<dbReference type="OrthoDB" id="10256526at2759"/>
<gene>
    <name evidence="3" type="ORF">QR46_3745</name>
</gene>
<reference evidence="3 4" key="1">
    <citation type="journal article" date="2015" name="Mol. Biochem. Parasitol.">
        <title>Identification of polymorphic genes for use in assemblage B genotyping assays through comparative genomics of multiple assemblage B Giardia duodenalis isolates.</title>
        <authorList>
            <person name="Wielinga C."/>
            <person name="Thompson R.C."/>
            <person name="Monis P."/>
            <person name="Ryan U."/>
        </authorList>
    </citation>
    <scope>NUCLEOTIDE SEQUENCE [LARGE SCALE GENOMIC DNA]</scope>
    <source>
        <strain evidence="3 4">BAH15c1</strain>
    </source>
</reference>
<dbReference type="AlphaFoldDB" id="A0A132NQB8"/>
<comment type="caution">
    <text evidence="3">The sequence shown here is derived from an EMBL/GenBank/DDBJ whole genome shotgun (WGS) entry which is preliminary data.</text>
</comment>
<protein>
    <submittedName>
        <fullName evidence="3">Anthranilate phosphoribosyltransferase family/ coiled-coil protein</fullName>
    </submittedName>
</protein>
<evidence type="ECO:0000256" key="1">
    <source>
        <dbReference type="SAM" id="Coils"/>
    </source>
</evidence>
<feature type="coiled-coil region" evidence="1">
    <location>
        <begin position="407"/>
        <end position="574"/>
    </location>
</feature>
<dbReference type="EMBL" id="JXTI01000126">
    <property type="protein sequence ID" value="KWX12275.1"/>
    <property type="molecule type" value="Genomic_DNA"/>
</dbReference>
<keyword evidence="3" id="KW-0328">Glycosyltransferase</keyword>
<organism evidence="3 4">
    <name type="scientific">Giardia duodenalis assemblage B</name>
    <dbReference type="NCBI Taxonomy" id="1394984"/>
    <lineage>
        <taxon>Eukaryota</taxon>
        <taxon>Metamonada</taxon>
        <taxon>Diplomonadida</taxon>
        <taxon>Hexamitidae</taxon>
        <taxon>Giardiinae</taxon>
        <taxon>Giardia</taxon>
    </lineage>
</organism>
<sequence length="1164" mass="130869">MEVRNREALINDLAQSIAISNGIAFLVGARLIEYHDFSHIVSEQSVRTGQLPDKIGQMLHNLMIFSVPYDNLMQCLRPSMTSSFFQEGLRIVADFVARILRFQPLTTLIAIYKAIIGLYCGLLAQYDPNLYFNGDIFTEDWAIQDRILTNTIVTFVERRFGFSVPHHYQAADGALDTSGHLSLSTQLKPHASQQINSSMDWHQVAQDLTPNYTPADPVYNAHLSRPNSRSRSRTSSRLNPLASPGVRFASGTSGETSSSKLSVSHLVPTSTLRPGHGSSSAQKYLPRSRSPATYTPQSLHFQYSTEKPAIPVHHQEPRDDRGQESQDSTLDTAQSWLDKCTAELVLERNHTQQQLLYDQFILMIEDTLKKLKSFKVDARSRSPGDLDDLLSQITEKSTKRGMVSMPDAVLREENNRLKSQIQELEATAAEISRRYKEKEMTCEELSSQYSSIKELNETLHKEKRDNLEQTRSLQEKYTVTAEDLARQKRLIKDLESRLEAYKDQLVSYETQLSEMNIQLGSSKHEVTLQSGLKEAFERTLKNYEAENKLLTETLASKQEEVNLLQNKLTTLDASLIKNSGLITSLKTDLAINETTSQGREKELAQMQARYDVLLQEHTSIKSLLDAEKKSSSEAADLLSVTKKRLVEADERCRELTEKSIALKSALDEVEAKASTDESLTKRLTIENTQLRSELQLAQTTLLEIKADMRSASTKQSTSQSPIVRSPPVHSVPSEANDLSTESALKTTSLIKENNELSIKLHQLQIEKQQHALEKAKLETRLKEAQDSLDHSSAETAALQKQLRQIMSAQQIALTRKEAETEAAGKEEISRENAQLKVKILNLERLLTNGTAENTDLAIQLKDEKAKVDELNATMSEMKRQISEFANNKANLLQQLEVANASLKGLQEEAEYLRKNQQRQSQQSADELTTAEARVKEARSLEKKLGSLETDLRSENSLLQGQLTDLSSAHMDALSMIEKLNEENRSLRQELNLLTETAHNGTRQIEKLLHKNEQLRQSMNAQSILSSASVADEPAAQKGAAISQENEKLKNELTTLKEIQHADQATITALKEEIARTAQESSAIREFATTLESSLQEARAENDDLRRQISRTDDSMHRLFTESKTLASRVQQQQATIVDLEDQLTRARARTPPNIGRQCDADNSK</sequence>
<evidence type="ECO:0000313" key="4">
    <source>
        <dbReference type="Proteomes" id="UP000070089"/>
    </source>
</evidence>
<feature type="compositionally biased region" description="Polar residues" evidence="2">
    <location>
        <begin position="917"/>
        <end position="926"/>
    </location>
</feature>
<feature type="compositionally biased region" description="Polar residues" evidence="2">
    <location>
        <begin position="250"/>
        <end position="282"/>
    </location>
</feature>
<evidence type="ECO:0000256" key="2">
    <source>
        <dbReference type="SAM" id="MobiDB-lite"/>
    </source>
</evidence>
<feature type="coiled-coil region" evidence="1">
    <location>
        <begin position="969"/>
        <end position="996"/>
    </location>
</feature>
<feature type="coiled-coil region" evidence="1">
    <location>
        <begin position="1087"/>
        <end position="1149"/>
    </location>
</feature>
<dbReference type="GO" id="GO:0016757">
    <property type="term" value="F:glycosyltransferase activity"/>
    <property type="evidence" value="ECO:0007669"/>
    <property type="project" value="UniProtKB-KW"/>
</dbReference>
<feature type="compositionally biased region" description="Basic and acidic residues" evidence="2">
    <location>
        <begin position="313"/>
        <end position="324"/>
    </location>
</feature>
<keyword evidence="3" id="KW-0808">Transferase</keyword>
<feature type="region of interest" description="Disordered" evidence="2">
    <location>
        <begin position="913"/>
        <end position="933"/>
    </location>
</feature>
<proteinExistence type="predicted"/>
<feature type="region of interest" description="Disordered" evidence="2">
    <location>
        <begin position="309"/>
        <end position="332"/>
    </location>
</feature>
<name>A0A132NQB8_GIAIN</name>
<feature type="coiled-coil region" evidence="1">
    <location>
        <begin position="753"/>
        <end position="801"/>
    </location>
</feature>